<gene>
    <name evidence="1" type="ORF">QNI22_00460</name>
</gene>
<dbReference type="Pfam" id="PF02566">
    <property type="entry name" value="OsmC"/>
    <property type="match status" value="1"/>
</dbReference>
<dbReference type="RefSeq" id="WP_314508627.1">
    <property type="nucleotide sequence ID" value="NZ_JASJOU010000001.1"/>
</dbReference>
<reference evidence="1" key="1">
    <citation type="submission" date="2023-05" db="EMBL/GenBank/DDBJ databases">
        <authorList>
            <person name="Zhang X."/>
        </authorList>
    </citation>
    <scope>NUCLEOTIDE SEQUENCE</scope>
    <source>
        <strain evidence="1">BD1B2-1</strain>
    </source>
</reference>
<dbReference type="PANTHER" id="PTHR39624:SF2">
    <property type="entry name" value="OSMC-LIKE PROTEIN"/>
    <property type="match status" value="1"/>
</dbReference>
<dbReference type="InterPro" id="IPR036102">
    <property type="entry name" value="OsmC/Ohrsf"/>
</dbReference>
<protein>
    <submittedName>
        <fullName evidence="1">OsmC family protein</fullName>
    </submittedName>
</protein>
<proteinExistence type="predicted"/>
<accession>A0AAE3R0D6</accession>
<organism evidence="1 2">
    <name type="scientific">Xanthocytophaga agilis</name>
    <dbReference type="NCBI Taxonomy" id="3048010"/>
    <lineage>
        <taxon>Bacteria</taxon>
        <taxon>Pseudomonadati</taxon>
        <taxon>Bacteroidota</taxon>
        <taxon>Cytophagia</taxon>
        <taxon>Cytophagales</taxon>
        <taxon>Rhodocytophagaceae</taxon>
        <taxon>Xanthocytophaga</taxon>
    </lineage>
</organism>
<evidence type="ECO:0000313" key="1">
    <source>
        <dbReference type="EMBL" id="MDJ1499090.1"/>
    </source>
</evidence>
<keyword evidence="2" id="KW-1185">Reference proteome</keyword>
<sequence>MNIVKAQIRKDHFSTTIQSGSNNQIMADEPMDVGGMNTGFSPGELLCASLAACITITLRMYADRKQWPLEHADVQVTLLRDTHLNTTSMQSSIRLTGNLTDEQKQRLLEIGDRCSIHKILTHPIHIHTVLEEDNSI</sequence>
<dbReference type="InterPro" id="IPR003718">
    <property type="entry name" value="OsmC/Ohr_fam"/>
</dbReference>
<dbReference type="Gene3D" id="3.30.300.20">
    <property type="match status" value="1"/>
</dbReference>
<dbReference type="Proteomes" id="UP001232063">
    <property type="component" value="Unassembled WGS sequence"/>
</dbReference>
<dbReference type="PANTHER" id="PTHR39624">
    <property type="entry name" value="PROTEIN INVOLVED IN RIMO-MEDIATED BETA-METHYLTHIOLATION OF RIBOSOMAL PROTEIN S12 YCAO"/>
    <property type="match status" value="1"/>
</dbReference>
<dbReference type="AlphaFoldDB" id="A0AAE3R0D6"/>
<dbReference type="SUPFAM" id="SSF82784">
    <property type="entry name" value="OsmC-like"/>
    <property type="match status" value="1"/>
</dbReference>
<dbReference type="InterPro" id="IPR015946">
    <property type="entry name" value="KH_dom-like_a/b"/>
</dbReference>
<evidence type="ECO:0000313" key="2">
    <source>
        <dbReference type="Proteomes" id="UP001232063"/>
    </source>
</evidence>
<comment type="caution">
    <text evidence="1">The sequence shown here is derived from an EMBL/GenBank/DDBJ whole genome shotgun (WGS) entry which is preliminary data.</text>
</comment>
<name>A0AAE3R0D6_9BACT</name>
<dbReference type="EMBL" id="JASJOU010000001">
    <property type="protein sequence ID" value="MDJ1499090.1"/>
    <property type="molecule type" value="Genomic_DNA"/>
</dbReference>